<dbReference type="GO" id="GO:0005634">
    <property type="term" value="C:nucleus"/>
    <property type="evidence" value="ECO:0007669"/>
    <property type="project" value="UniProtKB-SubCell"/>
</dbReference>
<keyword evidence="1" id="KW-0863">Zinc-finger</keyword>
<feature type="compositionally biased region" description="Polar residues" evidence="2">
    <location>
        <begin position="326"/>
        <end position="352"/>
    </location>
</feature>
<dbReference type="Gene3D" id="1.10.10.10">
    <property type="entry name" value="Winged helix-like DNA-binding domain superfamily/Winged helix DNA-binding domain"/>
    <property type="match status" value="1"/>
</dbReference>
<accession>A0ABD2MBM2</accession>
<dbReference type="GO" id="GO:0061630">
    <property type="term" value="F:ubiquitin protein ligase activity"/>
    <property type="evidence" value="ECO:0007669"/>
    <property type="project" value="UniProtKB-EC"/>
</dbReference>
<comment type="subunit">
    <text evidence="1">Component of the Smc5-Smc6 complex.</text>
</comment>
<evidence type="ECO:0000313" key="3">
    <source>
        <dbReference type="EMBL" id="KAL3124437.1"/>
    </source>
</evidence>
<keyword evidence="1" id="KW-0833">Ubl conjugation pathway</keyword>
<feature type="region of interest" description="Disordered" evidence="2">
    <location>
        <begin position="318"/>
        <end position="358"/>
    </location>
</feature>
<evidence type="ECO:0000256" key="1">
    <source>
        <dbReference type="RuleBase" id="RU368018"/>
    </source>
</evidence>
<comment type="catalytic activity">
    <reaction evidence="1">
        <text>S-ubiquitinyl-[E2 ubiquitin-conjugating enzyme]-L-cysteine + [acceptor protein]-L-lysine = [E2 ubiquitin-conjugating enzyme]-L-cysteine + N(6)-ubiquitinyl-[acceptor protein]-L-lysine.</text>
        <dbReference type="EC" id="2.3.2.27"/>
    </reaction>
</comment>
<dbReference type="Proteomes" id="UP001620626">
    <property type="component" value="Unassembled WGS sequence"/>
</dbReference>
<dbReference type="Pfam" id="PF07574">
    <property type="entry name" value="SMC_Nse1"/>
    <property type="match status" value="1"/>
</dbReference>
<dbReference type="PANTHER" id="PTHR20973">
    <property type="entry name" value="NON-SMC ELEMENT 1-RELATED"/>
    <property type="match status" value="1"/>
</dbReference>
<reference evidence="3 4" key="1">
    <citation type="submission" date="2024-10" db="EMBL/GenBank/DDBJ databases">
        <authorList>
            <person name="Kim D."/>
        </authorList>
    </citation>
    <scope>NUCLEOTIDE SEQUENCE [LARGE SCALE GENOMIC DNA]</scope>
    <source>
        <strain evidence="3">BH-2024</strain>
    </source>
</reference>
<gene>
    <name evidence="3" type="ORF">niasHT_007720</name>
</gene>
<keyword evidence="1" id="KW-0234">DNA repair</keyword>
<protein>
    <recommendedName>
        <fullName evidence="1">Non-structural maintenance of chromosomes element 1 homolog</fullName>
        <ecNumber evidence="1">2.3.2.27</ecNumber>
    </recommendedName>
</protein>
<sequence length="358" mass="40127">MALALPRGATINTLLGHCSEYGDIHREFLQFLIKVRYVESSEVGKIFLKICNAVENDRFKAIKSIGAEENFLILESLLQMLNTKLSPLGLRVVQVADEFARRKEFLILISELHFRHGLRSAGPLAEDELAMFYRWQNLMFLTECNAERATNRMASTAMDETNSDEDGTENAAGDGELAVGKALLYAKRNGWTMQKAQKLIDKLNAEGWVVVVKRSDDPRESGVIRLHPSAVAELEPMLENYFHLPKCALCRHPIVVRRLSFTCPSCDSSLHGNCMLRELEFPSKCPGDDCDETIEEEVLDAFGWDPDELHIPPRRSARCAGRSSSDLSQLAGTSQQHRQSPSVLRGTANSPFASLREF</sequence>
<keyword evidence="1" id="KW-0862">Zinc</keyword>
<dbReference type="InterPro" id="IPR036388">
    <property type="entry name" value="WH-like_DNA-bd_sf"/>
</dbReference>
<dbReference type="Gene3D" id="3.90.1150.220">
    <property type="match status" value="1"/>
</dbReference>
<organism evidence="3 4">
    <name type="scientific">Heterodera trifolii</name>
    <dbReference type="NCBI Taxonomy" id="157864"/>
    <lineage>
        <taxon>Eukaryota</taxon>
        <taxon>Metazoa</taxon>
        <taxon>Ecdysozoa</taxon>
        <taxon>Nematoda</taxon>
        <taxon>Chromadorea</taxon>
        <taxon>Rhabditida</taxon>
        <taxon>Tylenchina</taxon>
        <taxon>Tylenchomorpha</taxon>
        <taxon>Tylenchoidea</taxon>
        <taxon>Heteroderidae</taxon>
        <taxon>Heteroderinae</taxon>
        <taxon>Heterodera</taxon>
    </lineage>
</organism>
<keyword evidence="4" id="KW-1185">Reference proteome</keyword>
<dbReference type="EC" id="2.3.2.27" evidence="1"/>
<keyword evidence="1" id="KW-0479">Metal-binding</keyword>
<dbReference type="EMBL" id="JBICBT010000073">
    <property type="protein sequence ID" value="KAL3124437.1"/>
    <property type="molecule type" value="Genomic_DNA"/>
</dbReference>
<dbReference type="GO" id="GO:0006281">
    <property type="term" value="P:DNA repair"/>
    <property type="evidence" value="ECO:0007669"/>
    <property type="project" value="UniProtKB-UniRule"/>
</dbReference>
<comment type="caution">
    <text evidence="3">The sequence shown here is derived from an EMBL/GenBank/DDBJ whole genome shotgun (WGS) entry which is preliminary data.</text>
</comment>
<dbReference type="AlphaFoldDB" id="A0ABD2MBM2"/>
<dbReference type="GO" id="GO:0008270">
    <property type="term" value="F:zinc ion binding"/>
    <property type="evidence" value="ECO:0007669"/>
    <property type="project" value="UniProtKB-KW"/>
</dbReference>
<comment type="similarity">
    <text evidence="1">Belongs to the NSE1 family.</text>
</comment>
<dbReference type="InterPro" id="IPR011513">
    <property type="entry name" value="Nse1"/>
</dbReference>
<proteinExistence type="inferred from homology"/>
<keyword evidence="1" id="KW-0227">DNA damage</keyword>
<dbReference type="GO" id="GO:0006310">
    <property type="term" value="P:DNA recombination"/>
    <property type="evidence" value="ECO:0007669"/>
    <property type="project" value="UniProtKB-KW"/>
</dbReference>
<keyword evidence="1" id="KW-0233">DNA recombination</keyword>
<comment type="subcellular location">
    <subcellularLocation>
        <location evidence="1">Nucleus</location>
    </subcellularLocation>
</comment>
<evidence type="ECO:0000256" key="2">
    <source>
        <dbReference type="SAM" id="MobiDB-lite"/>
    </source>
</evidence>
<keyword evidence="1" id="KW-0808">Transferase</keyword>
<name>A0ABD2MBM2_9BILA</name>
<keyword evidence="1" id="KW-0539">Nucleus</keyword>
<dbReference type="GO" id="GO:0030915">
    <property type="term" value="C:Smc5-Smc6 complex"/>
    <property type="evidence" value="ECO:0007669"/>
    <property type="project" value="UniProtKB-UniRule"/>
</dbReference>
<dbReference type="PANTHER" id="PTHR20973:SF0">
    <property type="entry name" value="NON-STRUCTURAL MAINTENANCE OF CHROMOSOMES ELEMENT 1 HOMOLOG"/>
    <property type="match status" value="1"/>
</dbReference>
<evidence type="ECO:0000313" key="4">
    <source>
        <dbReference type="Proteomes" id="UP001620626"/>
    </source>
</evidence>